<name>A0A927WMC6_SELRU</name>
<protein>
    <submittedName>
        <fullName evidence="1">Uncharacterized protein</fullName>
    </submittedName>
</protein>
<dbReference type="EMBL" id="SVBY01000025">
    <property type="protein sequence ID" value="MBE6092475.1"/>
    <property type="molecule type" value="Genomic_DNA"/>
</dbReference>
<evidence type="ECO:0000313" key="1">
    <source>
        <dbReference type="EMBL" id="MBE6092475.1"/>
    </source>
</evidence>
<dbReference type="Proteomes" id="UP000761380">
    <property type="component" value="Unassembled WGS sequence"/>
</dbReference>
<reference evidence="1" key="1">
    <citation type="submission" date="2019-04" db="EMBL/GenBank/DDBJ databases">
        <title>Evolution of Biomass-Degrading Anaerobic Consortia Revealed by Metagenomics.</title>
        <authorList>
            <person name="Peng X."/>
        </authorList>
    </citation>
    <scope>NUCLEOTIDE SEQUENCE</scope>
    <source>
        <strain evidence="1">SIG240</strain>
    </source>
</reference>
<evidence type="ECO:0000313" key="2">
    <source>
        <dbReference type="Proteomes" id="UP000761380"/>
    </source>
</evidence>
<proteinExistence type="predicted"/>
<accession>A0A927WMC6</accession>
<dbReference type="AlphaFoldDB" id="A0A927WMC6"/>
<comment type="caution">
    <text evidence="1">The sequence shown here is derived from an EMBL/GenBank/DDBJ whole genome shotgun (WGS) entry which is preliminary data.</text>
</comment>
<gene>
    <name evidence="1" type="ORF">E7201_04800</name>
</gene>
<sequence length="159" mass="18507">MSLMIKKIFIAIGLLLMITGIFGLSYTWHIDHRTAESLSAYCRIDFQTSHTAQGKLEGAVLTIWDWRYDSAKLKNEAILYTDGDAWEMKAATKQTPPPHDSRDHAWQNENKLFVELPRSSLPAIKKAETIRFRFYYDNGQTIDLPLNEPDLEYWKRQVQ</sequence>
<organism evidence="1 2">
    <name type="scientific">Selenomonas ruminantium</name>
    <dbReference type="NCBI Taxonomy" id="971"/>
    <lineage>
        <taxon>Bacteria</taxon>
        <taxon>Bacillati</taxon>
        <taxon>Bacillota</taxon>
        <taxon>Negativicutes</taxon>
        <taxon>Selenomonadales</taxon>
        <taxon>Selenomonadaceae</taxon>
        <taxon>Selenomonas</taxon>
    </lineage>
</organism>